<dbReference type="OrthoDB" id="9805682at2"/>
<feature type="transmembrane region" description="Helical" evidence="7">
    <location>
        <begin position="367"/>
        <end position="387"/>
    </location>
</feature>
<comment type="similarity">
    <text evidence="2">Belongs to the GSP F family.</text>
</comment>
<evidence type="ECO:0000313" key="10">
    <source>
        <dbReference type="Proteomes" id="UP000317550"/>
    </source>
</evidence>
<reference evidence="10" key="1">
    <citation type="submission" date="2019-07" db="EMBL/GenBank/DDBJ databases">
        <title>Chitinimonas sp. nov., isolated from Ny-Alesund, arctica soil.</title>
        <authorList>
            <person name="Xu Q."/>
            <person name="Peng F."/>
        </authorList>
    </citation>
    <scope>NUCLEOTIDE SEQUENCE [LARGE SCALE GENOMIC DNA]</scope>
    <source>
        <strain evidence="10">R3-44</strain>
    </source>
</reference>
<evidence type="ECO:0000259" key="8">
    <source>
        <dbReference type="Pfam" id="PF00482"/>
    </source>
</evidence>
<dbReference type="Pfam" id="PF00482">
    <property type="entry name" value="T2SSF"/>
    <property type="match status" value="2"/>
</dbReference>
<accession>A0A516SCY3</accession>
<dbReference type="AlphaFoldDB" id="A0A516SCY3"/>
<sequence length="394" mass="43105">MLRYRAKILQADAQVTQVELEAADEAEARRVLAASGGRLLTLLPVRHGLPRLKRAAAFKLLVFNQQLHALLEAGQPIVDAIEILGRNDRTGRHRAVYDSLLQGLRHGKQLSEAMAALPSVFPALYLAMLRASETTGSVRAAIQRFMHYQRQVDAIRGQLLAAAVYPAILVGVGYMVVTFLLLYVVPRFSAVFEDVPRQTDMSRLVQAWGSLVNGYPWLAWGLCLALPLGGLLVALQPAVRAGVFRRVLRTPWLGDKVWTLQLARLYRTLGMLLRSGVSVLAAMKMSEAALPLAMQARLQQAGRAVSEGHPLSQVMAAQGLSTEVADRLLLAGESSGQLDEMLERIADFYDQEVAAWLDVAGRLIEPVLMVGIGLVIGAIVLMLYTPIFEMANAL</sequence>
<dbReference type="RefSeq" id="WP_143856923.1">
    <property type="nucleotide sequence ID" value="NZ_CP041730.1"/>
</dbReference>
<evidence type="ECO:0000256" key="6">
    <source>
        <dbReference type="ARBA" id="ARBA00023136"/>
    </source>
</evidence>
<evidence type="ECO:0000256" key="4">
    <source>
        <dbReference type="ARBA" id="ARBA00022692"/>
    </source>
</evidence>
<dbReference type="InterPro" id="IPR018076">
    <property type="entry name" value="T2SS_GspF_dom"/>
</dbReference>
<keyword evidence="5 7" id="KW-1133">Transmembrane helix</keyword>
<dbReference type="Proteomes" id="UP000317550">
    <property type="component" value="Chromosome"/>
</dbReference>
<comment type="subcellular location">
    <subcellularLocation>
        <location evidence="1">Cell membrane</location>
        <topology evidence="1">Multi-pass membrane protein</topology>
    </subcellularLocation>
</comment>
<name>A0A516SCY3_9NEIS</name>
<feature type="domain" description="Type II secretion system protein GspF" evidence="8">
    <location>
        <begin position="65"/>
        <end position="186"/>
    </location>
</feature>
<keyword evidence="4 7" id="KW-0812">Transmembrane</keyword>
<protein>
    <submittedName>
        <fullName evidence="9">Type II secretion system F family protein</fullName>
    </submittedName>
</protein>
<evidence type="ECO:0000256" key="3">
    <source>
        <dbReference type="ARBA" id="ARBA00022475"/>
    </source>
</evidence>
<proteinExistence type="inferred from homology"/>
<feature type="transmembrane region" description="Helical" evidence="7">
    <location>
        <begin position="217"/>
        <end position="239"/>
    </location>
</feature>
<dbReference type="InterPro" id="IPR042094">
    <property type="entry name" value="T2SS_GspF_sf"/>
</dbReference>
<evidence type="ECO:0000256" key="5">
    <source>
        <dbReference type="ARBA" id="ARBA00022989"/>
    </source>
</evidence>
<evidence type="ECO:0000313" key="9">
    <source>
        <dbReference type="EMBL" id="QDQ26000.1"/>
    </source>
</evidence>
<evidence type="ECO:0000256" key="2">
    <source>
        <dbReference type="ARBA" id="ARBA00005745"/>
    </source>
</evidence>
<keyword evidence="3" id="KW-1003">Cell membrane</keyword>
<feature type="transmembrane region" description="Helical" evidence="7">
    <location>
        <begin position="159"/>
        <end position="185"/>
    </location>
</feature>
<dbReference type="InterPro" id="IPR003004">
    <property type="entry name" value="GspF/PilC"/>
</dbReference>
<dbReference type="PANTHER" id="PTHR30012:SF0">
    <property type="entry name" value="TYPE II SECRETION SYSTEM PROTEIN F-RELATED"/>
    <property type="match status" value="1"/>
</dbReference>
<dbReference type="KEGG" id="cari:FNU76_06340"/>
<dbReference type="PANTHER" id="PTHR30012">
    <property type="entry name" value="GENERAL SECRETION PATHWAY PROTEIN"/>
    <property type="match status" value="1"/>
</dbReference>
<dbReference type="Gene3D" id="1.20.81.30">
    <property type="entry name" value="Type II secretion system (T2SS), domain F"/>
    <property type="match status" value="2"/>
</dbReference>
<evidence type="ECO:0000256" key="7">
    <source>
        <dbReference type="SAM" id="Phobius"/>
    </source>
</evidence>
<dbReference type="GO" id="GO:0005886">
    <property type="term" value="C:plasma membrane"/>
    <property type="evidence" value="ECO:0007669"/>
    <property type="project" value="UniProtKB-SubCell"/>
</dbReference>
<dbReference type="PRINTS" id="PR00812">
    <property type="entry name" value="BCTERIALGSPF"/>
</dbReference>
<keyword evidence="6 7" id="KW-0472">Membrane</keyword>
<organism evidence="9 10">
    <name type="scientific">Chitinimonas arctica</name>
    <dbReference type="NCBI Taxonomy" id="2594795"/>
    <lineage>
        <taxon>Bacteria</taxon>
        <taxon>Pseudomonadati</taxon>
        <taxon>Pseudomonadota</taxon>
        <taxon>Betaproteobacteria</taxon>
        <taxon>Neisseriales</taxon>
        <taxon>Chitinibacteraceae</taxon>
        <taxon>Chitinimonas</taxon>
    </lineage>
</organism>
<dbReference type="EMBL" id="CP041730">
    <property type="protein sequence ID" value="QDQ26000.1"/>
    <property type="molecule type" value="Genomic_DNA"/>
</dbReference>
<evidence type="ECO:0000256" key="1">
    <source>
        <dbReference type="ARBA" id="ARBA00004651"/>
    </source>
</evidence>
<keyword evidence="10" id="KW-1185">Reference proteome</keyword>
<feature type="domain" description="Type II secretion system protein GspF" evidence="8">
    <location>
        <begin position="266"/>
        <end position="386"/>
    </location>
</feature>
<gene>
    <name evidence="9" type="ORF">FNU76_06340</name>
</gene>